<dbReference type="OrthoDB" id="5242012at2"/>
<gene>
    <name evidence="1" type="ORF">BU204_10545</name>
</gene>
<sequence>MPKAQSPHEVAATVPPDRLVVALVRNLAEATGGRVTYRVPVEPTGVLAPIATWPRQAAGPLTGETAREPVAGGGVIQVASPRRWSGREQAMLRETAGWLGMAARLDQLEADRHHAAVRARDLRAEVIAARERSAHVRTLERRRLVRSITTTTLRDLDDVRQGLRRLEGAVTEDPASLASEFAMSELATVRSAMDELLDEFRVVVRGVYPAMLPDRGPGAALEELAATLPRPVRFTGGLGRRVDWQIESGFYHAVAAVLTVLCGSAAAAVPRSAVDVAFSRDDALRARVSAPVGGLSAAELRGALGHDAERLAVLGGSMTSAVIDGVAVVDAAVAERINPSVRDPVPSRSARSDLHDQVLALVRKGQQAVGEGPARRGWDVIAERLTTPARLAVVRDPAHAGPARPVRSGVVLVDVVGPADEALARELLADGGPRGSIDGVLCLVQPTAAFRAALRSAPQRVVLSETASEEELARVLAVRGPVIAARRALVSARELASVLPADDPLLWEIDRITAAGHEIAELDLLDDLEHGDNRLLRGAGWGAVADAARLLGAHGADPRSRLGLPTDTTDDALQEAARRAVCRWRAYAGRPGTGGRDRLACEVLARTAEGMISEARIR</sequence>
<dbReference type="STRING" id="1912961.BU204_10545"/>
<dbReference type="RefSeq" id="WP_075125439.1">
    <property type="nucleotide sequence ID" value="NZ_MSIE01000015.1"/>
</dbReference>
<evidence type="ECO:0000313" key="2">
    <source>
        <dbReference type="Proteomes" id="UP000185596"/>
    </source>
</evidence>
<organism evidence="1 2">
    <name type="scientific">Actinophytocola xanthii</name>
    <dbReference type="NCBI Taxonomy" id="1912961"/>
    <lineage>
        <taxon>Bacteria</taxon>
        <taxon>Bacillati</taxon>
        <taxon>Actinomycetota</taxon>
        <taxon>Actinomycetes</taxon>
        <taxon>Pseudonocardiales</taxon>
        <taxon>Pseudonocardiaceae</taxon>
    </lineage>
</organism>
<dbReference type="EMBL" id="MSIE01000015">
    <property type="protein sequence ID" value="OLF17647.1"/>
    <property type="molecule type" value="Genomic_DNA"/>
</dbReference>
<reference evidence="1 2" key="1">
    <citation type="submission" date="2016-12" db="EMBL/GenBank/DDBJ databases">
        <title>The draft genome sequence of Actinophytocola sp. 11-183.</title>
        <authorList>
            <person name="Wang W."/>
            <person name="Yuan L."/>
        </authorList>
    </citation>
    <scope>NUCLEOTIDE SEQUENCE [LARGE SCALE GENOMIC DNA]</scope>
    <source>
        <strain evidence="1 2">11-183</strain>
    </source>
</reference>
<keyword evidence="2" id="KW-1185">Reference proteome</keyword>
<proteinExistence type="predicted"/>
<dbReference type="Proteomes" id="UP000185596">
    <property type="component" value="Unassembled WGS sequence"/>
</dbReference>
<accession>A0A1Q8CTH5</accession>
<protein>
    <submittedName>
        <fullName evidence="1">Uncharacterized protein</fullName>
    </submittedName>
</protein>
<name>A0A1Q8CTH5_9PSEU</name>
<dbReference type="AlphaFoldDB" id="A0A1Q8CTH5"/>
<evidence type="ECO:0000313" key="1">
    <source>
        <dbReference type="EMBL" id="OLF17647.1"/>
    </source>
</evidence>
<comment type="caution">
    <text evidence="1">The sequence shown here is derived from an EMBL/GenBank/DDBJ whole genome shotgun (WGS) entry which is preliminary data.</text>
</comment>